<dbReference type="PROSITE" id="PS51257">
    <property type="entry name" value="PROKAR_LIPOPROTEIN"/>
    <property type="match status" value="1"/>
</dbReference>
<name>A0A413T0A0_9BACT</name>
<protein>
    <submittedName>
        <fullName evidence="3">DUF4934 domain-containing protein</fullName>
    </submittedName>
</protein>
<organism evidence="3 4">
    <name type="scientific">Phocaeicola coprophilus</name>
    <dbReference type="NCBI Taxonomy" id="387090"/>
    <lineage>
        <taxon>Bacteria</taxon>
        <taxon>Pseudomonadati</taxon>
        <taxon>Bacteroidota</taxon>
        <taxon>Bacteroidia</taxon>
        <taxon>Bacteroidales</taxon>
        <taxon>Bacteroidaceae</taxon>
        <taxon>Phocaeicola</taxon>
    </lineage>
</organism>
<sequence>MKKLILWAGCMAGLLLTACSSAEDRKSGSLETIPVADAFGNLQPLKVSDFLGRIRYVALETNDSVLVGEGAHIGLLPGYILVTDEKQALLFDKNDGHFVCKLGHYGNDPSGYASSKVWFQGHDGAVCFRGWKDEWLRYDLQGQFQGMLKMSENAACASVSLLASEEGYIQYFNNGLVDGKEGLVWYTSEPRQEGDTLLLAQGKPVNMSDIKSIGVFKSTPCHFTQKGMFYIVSNQDQSNVVLTNPPVLWQEGEQIRFMRYRNDTVYTVDKYRLTPAYWFDMGNLSVTKMKEEDASKALVLGKVDELEKSIFFECFDALVEEDHLYYGVYNRRKGTVVMGRRTDKIMDDLTPFMPVDFSERTNAHELAGMIEAADVLEWVEEHESCKDNPELGFLKTLKEDDNPVVVIARE</sequence>
<dbReference type="InterPro" id="IPR032558">
    <property type="entry name" value="DUF4934"/>
</dbReference>
<gene>
    <name evidence="3" type="ORF">DW921_07685</name>
</gene>
<feature type="signal peptide" evidence="1">
    <location>
        <begin position="1"/>
        <end position="22"/>
    </location>
</feature>
<dbReference type="Pfam" id="PF16288">
    <property type="entry name" value="DUF4934"/>
    <property type="match status" value="1"/>
</dbReference>
<comment type="caution">
    <text evidence="3">The sequence shown here is derived from an EMBL/GenBank/DDBJ whole genome shotgun (WGS) entry which is preliminary data.</text>
</comment>
<feature type="domain" description="DUF4934" evidence="2">
    <location>
        <begin position="45"/>
        <end position="145"/>
    </location>
</feature>
<keyword evidence="1" id="KW-0732">Signal</keyword>
<dbReference type="AlphaFoldDB" id="A0A413T0A0"/>
<evidence type="ECO:0000259" key="2">
    <source>
        <dbReference type="Pfam" id="PF16288"/>
    </source>
</evidence>
<dbReference type="Proteomes" id="UP000283855">
    <property type="component" value="Unassembled WGS sequence"/>
</dbReference>
<dbReference type="RefSeq" id="WP_118400387.1">
    <property type="nucleotide sequence ID" value="NZ_CABJGD010000013.1"/>
</dbReference>
<evidence type="ECO:0000313" key="3">
    <source>
        <dbReference type="EMBL" id="RHA75912.1"/>
    </source>
</evidence>
<feature type="chain" id="PRO_5019101864" evidence="1">
    <location>
        <begin position="23"/>
        <end position="410"/>
    </location>
</feature>
<evidence type="ECO:0000313" key="4">
    <source>
        <dbReference type="Proteomes" id="UP000283855"/>
    </source>
</evidence>
<dbReference type="EMBL" id="QSFT01000013">
    <property type="protein sequence ID" value="RHA75912.1"/>
    <property type="molecule type" value="Genomic_DNA"/>
</dbReference>
<proteinExistence type="predicted"/>
<evidence type="ECO:0000256" key="1">
    <source>
        <dbReference type="SAM" id="SignalP"/>
    </source>
</evidence>
<reference evidence="3 4" key="1">
    <citation type="submission" date="2018-08" db="EMBL/GenBank/DDBJ databases">
        <title>A genome reference for cultivated species of the human gut microbiota.</title>
        <authorList>
            <person name="Zou Y."/>
            <person name="Xue W."/>
            <person name="Luo G."/>
        </authorList>
    </citation>
    <scope>NUCLEOTIDE SEQUENCE [LARGE SCALE GENOMIC DNA]</scope>
    <source>
        <strain evidence="3 4">AM42-38</strain>
    </source>
</reference>
<accession>A0A413T0A0</accession>